<dbReference type="SUPFAM" id="SSF57889">
    <property type="entry name" value="Cysteine-rich domain"/>
    <property type="match status" value="1"/>
</dbReference>
<keyword evidence="2" id="KW-0862">Zinc</keyword>
<dbReference type="InterPro" id="IPR039275">
    <property type="entry name" value="PDZD8"/>
</dbReference>
<feature type="region of interest" description="Disordered" evidence="3">
    <location>
        <begin position="316"/>
        <end position="400"/>
    </location>
</feature>
<dbReference type="CDD" id="cd20825">
    <property type="entry name" value="C1_PDZD8"/>
    <property type="match status" value="1"/>
</dbReference>
<dbReference type="GO" id="GO:0046872">
    <property type="term" value="F:metal ion binding"/>
    <property type="evidence" value="ECO:0007669"/>
    <property type="project" value="UniProtKB-KW"/>
</dbReference>
<accession>A0AAD9V6H0</accession>
<feature type="compositionally biased region" description="Basic and acidic residues" evidence="3">
    <location>
        <begin position="353"/>
        <end position="371"/>
    </location>
</feature>
<dbReference type="InterPro" id="IPR046349">
    <property type="entry name" value="C1-like_sf"/>
</dbReference>
<reference evidence="5" key="2">
    <citation type="journal article" date="2023" name="Science">
        <title>Genomic signatures of disease resistance in endangered staghorn corals.</title>
        <authorList>
            <person name="Vollmer S.V."/>
            <person name="Selwyn J.D."/>
            <person name="Despard B.A."/>
            <person name="Roesel C.L."/>
        </authorList>
    </citation>
    <scope>NUCLEOTIDE SEQUENCE</scope>
    <source>
        <strain evidence="5">K2</strain>
    </source>
</reference>
<feature type="compositionally biased region" description="Polar residues" evidence="3">
    <location>
        <begin position="381"/>
        <end position="397"/>
    </location>
</feature>
<evidence type="ECO:0000256" key="2">
    <source>
        <dbReference type="ARBA" id="ARBA00022833"/>
    </source>
</evidence>
<dbReference type="GO" id="GO:0005739">
    <property type="term" value="C:mitochondrion"/>
    <property type="evidence" value="ECO:0007669"/>
    <property type="project" value="GOC"/>
</dbReference>
<feature type="compositionally biased region" description="Basic residues" evidence="3">
    <location>
        <begin position="324"/>
        <end position="333"/>
    </location>
</feature>
<comment type="caution">
    <text evidence="5">The sequence shown here is derived from an EMBL/GenBank/DDBJ whole genome shotgun (WGS) entry which is preliminary data.</text>
</comment>
<dbReference type="PROSITE" id="PS00479">
    <property type="entry name" value="ZF_DAG_PE_1"/>
    <property type="match status" value="1"/>
</dbReference>
<organism evidence="5 6">
    <name type="scientific">Acropora cervicornis</name>
    <name type="common">Staghorn coral</name>
    <dbReference type="NCBI Taxonomy" id="6130"/>
    <lineage>
        <taxon>Eukaryota</taxon>
        <taxon>Metazoa</taxon>
        <taxon>Cnidaria</taxon>
        <taxon>Anthozoa</taxon>
        <taxon>Hexacorallia</taxon>
        <taxon>Scleractinia</taxon>
        <taxon>Astrocoeniina</taxon>
        <taxon>Acroporidae</taxon>
        <taxon>Acropora</taxon>
    </lineage>
</organism>
<protein>
    <submittedName>
        <fullName evidence="5">PDZ domain-containing protein 8</fullName>
    </submittedName>
</protein>
<feature type="domain" description="Phorbol-ester/DAG-type" evidence="4">
    <location>
        <begin position="255"/>
        <end position="305"/>
    </location>
</feature>
<dbReference type="GO" id="GO:1990456">
    <property type="term" value="P:mitochondrion-endoplasmic reticulum membrane tethering"/>
    <property type="evidence" value="ECO:0007669"/>
    <property type="project" value="InterPro"/>
</dbReference>
<dbReference type="PROSITE" id="PS50081">
    <property type="entry name" value="ZF_DAG_PE_2"/>
    <property type="match status" value="1"/>
</dbReference>
<proteinExistence type="predicted"/>
<reference evidence="5" key="1">
    <citation type="journal article" date="2023" name="G3 (Bethesda)">
        <title>Whole genome assembly and annotation of the endangered Caribbean coral Acropora cervicornis.</title>
        <authorList>
            <person name="Selwyn J.D."/>
            <person name="Vollmer S.V."/>
        </authorList>
    </citation>
    <scope>NUCLEOTIDE SEQUENCE</scope>
    <source>
        <strain evidence="5">K2</strain>
    </source>
</reference>
<dbReference type="Gene3D" id="3.30.60.20">
    <property type="match status" value="1"/>
</dbReference>
<feature type="region of interest" description="Disordered" evidence="3">
    <location>
        <begin position="64"/>
        <end position="83"/>
    </location>
</feature>
<gene>
    <name evidence="5" type="ORF">P5673_013388</name>
</gene>
<feature type="compositionally biased region" description="Polar residues" evidence="3">
    <location>
        <begin position="101"/>
        <end position="117"/>
    </location>
</feature>
<evidence type="ECO:0000313" key="6">
    <source>
        <dbReference type="Proteomes" id="UP001249851"/>
    </source>
</evidence>
<dbReference type="EMBL" id="JARQWQ010000026">
    <property type="protein sequence ID" value="KAK2563056.1"/>
    <property type="molecule type" value="Genomic_DNA"/>
</dbReference>
<feature type="region of interest" description="Disordered" evidence="3">
    <location>
        <begin position="101"/>
        <end position="121"/>
    </location>
</feature>
<feature type="compositionally biased region" description="Basic and acidic residues" evidence="3">
    <location>
        <begin position="68"/>
        <end position="83"/>
    </location>
</feature>
<feature type="compositionally biased region" description="Low complexity" evidence="3">
    <location>
        <begin position="339"/>
        <end position="351"/>
    </location>
</feature>
<dbReference type="Proteomes" id="UP001249851">
    <property type="component" value="Unassembled WGS sequence"/>
</dbReference>
<evidence type="ECO:0000256" key="1">
    <source>
        <dbReference type="ARBA" id="ARBA00022723"/>
    </source>
</evidence>
<keyword evidence="6" id="KW-1185">Reference proteome</keyword>
<feature type="region of interest" description="Disordered" evidence="3">
    <location>
        <begin position="30"/>
        <end position="56"/>
    </location>
</feature>
<keyword evidence="1" id="KW-0479">Metal-binding</keyword>
<dbReference type="GO" id="GO:0051560">
    <property type="term" value="P:mitochondrial calcium ion homeostasis"/>
    <property type="evidence" value="ECO:0007669"/>
    <property type="project" value="InterPro"/>
</dbReference>
<evidence type="ECO:0000313" key="5">
    <source>
        <dbReference type="EMBL" id="KAK2563056.1"/>
    </source>
</evidence>
<evidence type="ECO:0000259" key="4">
    <source>
        <dbReference type="PROSITE" id="PS50081"/>
    </source>
</evidence>
<dbReference type="GO" id="GO:0044233">
    <property type="term" value="C:mitochondria-associated endoplasmic reticulum membrane contact site"/>
    <property type="evidence" value="ECO:0007669"/>
    <property type="project" value="InterPro"/>
</dbReference>
<dbReference type="PANTHER" id="PTHR21519:SF1">
    <property type="entry name" value="PDZ DOMAIN-CONTAINING PROTEIN 8"/>
    <property type="match status" value="1"/>
</dbReference>
<dbReference type="SMART" id="SM00109">
    <property type="entry name" value="C1"/>
    <property type="match status" value="1"/>
</dbReference>
<evidence type="ECO:0000256" key="3">
    <source>
        <dbReference type="SAM" id="MobiDB-lite"/>
    </source>
</evidence>
<sequence length="492" mass="55790">MGSALKYLAHFGINFLWNFVRRCIPFGRQPGEKVPLGTANTESGVKAKPTGTGDQVRRDQRAIGLTSADEKQDSPRVLRKTSDQVTQEMDKKVVFPCSTNDSPALGNDQVSPPSQTAVDGPDHVKTRLVPASVEPVWSETVKFDILKRDQYLNISIPLMDIAWQCLALSSKRHEQCYMLVSPHSDRVISNMPYLRNNPSLKDQPCCGDVTLIFRHTPSLADCDETILERADFLATSELKVSTSESERDITLEPPKHQFSLTQFHFPTRCSYCNKKVWTKVAFQCRICAMICHKKCFQSCMRYTHCIHETKSTPRWFSKIPPKPGKNKTKKKKRQQQDCSSAEESIAEGSSESELDRNIKKTEKCPDKEVKKQSGANDCDQTETSNEVESGSSEQTAKASEVEWIMQADNITVASERVREMNKLQVEIDEESETRTELYEKRSKVKDKKQKIAIESLLEKSEERGQALAMLMLQYCSGYQSCVEAEESDRYQL</sequence>
<name>A0AAD9V6H0_ACRCE</name>
<dbReference type="InterPro" id="IPR002219">
    <property type="entry name" value="PKC_DAG/PE"/>
</dbReference>
<dbReference type="AlphaFoldDB" id="A0AAD9V6H0"/>
<dbReference type="PANTHER" id="PTHR21519">
    <property type="entry name" value="PDZ DOMAIN-CONTAINING PROTEIN 8"/>
    <property type="match status" value="1"/>
</dbReference>